<gene>
    <name evidence="6" type="ORF">AB8U03_03280</name>
</gene>
<dbReference type="Gene3D" id="3.30.450.40">
    <property type="match status" value="1"/>
</dbReference>
<dbReference type="SUPFAM" id="SSF46785">
    <property type="entry name" value="Winged helix' DNA-binding domain"/>
    <property type="match status" value="1"/>
</dbReference>
<organism evidence="6 7">
    <name type="scientific">Clostridium moutaii</name>
    <dbReference type="NCBI Taxonomy" id="3240932"/>
    <lineage>
        <taxon>Bacteria</taxon>
        <taxon>Bacillati</taxon>
        <taxon>Bacillota</taxon>
        <taxon>Clostridia</taxon>
        <taxon>Eubacteriales</taxon>
        <taxon>Clostridiaceae</taxon>
        <taxon>Clostridium</taxon>
    </lineage>
</organism>
<reference evidence="6 7" key="1">
    <citation type="submission" date="2024-08" db="EMBL/GenBank/DDBJ databases">
        <title>Clostridium lapicellarii sp. nov., and Clostridium renhuaiense sp. nov., two species isolated from the mud in a fermentation cellar used for producing sauce-flavour Chinese liquors.</title>
        <authorList>
            <person name="Yang F."/>
            <person name="Wang H."/>
            <person name="Chen L.Q."/>
            <person name="Zhou N."/>
            <person name="Lu J.J."/>
            <person name="Pu X.X."/>
            <person name="Wan B."/>
            <person name="Wang L."/>
            <person name="Liu S.J."/>
        </authorList>
    </citation>
    <scope>NUCLEOTIDE SEQUENCE [LARGE SCALE GENOMIC DNA]</scope>
    <source>
        <strain evidence="6 7">MT-5</strain>
    </source>
</reference>
<name>A0ABV4BL11_9CLOT</name>
<dbReference type="SMART" id="SM00346">
    <property type="entry name" value="HTH_ICLR"/>
    <property type="match status" value="1"/>
</dbReference>
<dbReference type="InterPro" id="IPR036390">
    <property type="entry name" value="WH_DNA-bd_sf"/>
</dbReference>
<evidence type="ECO:0000313" key="6">
    <source>
        <dbReference type="EMBL" id="MEY7999230.1"/>
    </source>
</evidence>
<dbReference type="InterPro" id="IPR029016">
    <property type="entry name" value="GAF-like_dom_sf"/>
</dbReference>
<dbReference type="PANTHER" id="PTHR30136">
    <property type="entry name" value="HELIX-TURN-HELIX TRANSCRIPTIONAL REGULATOR, ICLR FAMILY"/>
    <property type="match status" value="1"/>
</dbReference>
<evidence type="ECO:0000313" key="7">
    <source>
        <dbReference type="Proteomes" id="UP001564657"/>
    </source>
</evidence>
<evidence type="ECO:0000256" key="2">
    <source>
        <dbReference type="ARBA" id="ARBA00023125"/>
    </source>
</evidence>
<proteinExistence type="predicted"/>
<dbReference type="InterPro" id="IPR036388">
    <property type="entry name" value="WH-like_DNA-bd_sf"/>
</dbReference>
<dbReference type="InterPro" id="IPR014757">
    <property type="entry name" value="Tscrpt_reg_IclR_C"/>
</dbReference>
<evidence type="ECO:0000256" key="1">
    <source>
        <dbReference type="ARBA" id="ARBA00023015"/>
    </source>
</evidence>
<feature type="domain" description="HTH iclR-type" evidence="4">
    <location>
        <begin position="9"/>
        <end position="71"/>
    </location>
</feature>
<dbReference type="Pfam" id="PF01614">
    <property type="entry name" value="IclR_C"/>
    <property type="match status" value="1"/>
</dbReference>
<keyword evidence="3" id="KW-0804">Transcription</keyword>
<dbReference type="RefSeq" id="WP_369703119.1">
    <property type="nucleotide sequence ID" value="NZ_JBGEWD010000002.1"/>
</dbReference>
<dbReference type="PANTHER" id="PTHR30136:SF35">
    <property type="entry name" value="HTH-TYPE TRANSCRIPTIONAL REGULATOR RV1719"/>
    <property type="match status" value="1"/>
</dbReference>
<feature type="domain" description="IclR-ED" evidence="5">
    <location>
        <begin position="72"/>
        <end position="255"/>
    </location>
</feature>
<dbReference type="SUPFAM" id="SSF55781">
    <property type="entry name" value="GAF domain-like"/>
    <property type="match status" value="1"/>
</dbReference>
<evidence type="ECO:0000259" key="4">
    <source>
        <dbReference type="PROSITE" id="PS51077"/>
    </source>
</evidence>
<dbReference type="InterPro" id="IPR050707">
    <property type="entry name" value="HTH_MetabolicPath_Reg"/>
</dbReference>
<evidence type="ECO:0000256" key="3">
    <source>
        <dbReference type="ARBA" id="ARBA00023163"/>
    </source>
</evidence>
<dbReference type="Proteomes" id="UP001564657">
    <property type="component" value="Unassembled WGS sequence"/>
</dbReference>
<keyword evidence="1" id="KW-0805">Transcription regulation</keyword>
<dbReference type="EMBL" id="JBGEWD010000002">
    <property type="protein sequence ID" value="MEY7999230.1"/>
    <property type="molecule type" value="Genomic_DNA"/>
</dbReference>
<accession>A0ABV4BL11</accession>
<comment type="caution">
    <text evidence="6">The sequence shown here is derived from an EMBL/GenBank/DDBJ whole genome shotgun (WGS) entry which is preliminary data.</text>
</comment>
<dbReference type="Gene3D" id="1.10.10.10">
    <property type="entry name" value="Winged helix-like DNA-binding domain superfamily/Winged helix DNA-binding domain"/>
    <property type="match status" value="1"/>
</dbReference>
<keyword evidence="2" id="KW-0238">DNA-binding</keyword>
<keyword evidence="7" id="KW-1185">Reference proteome</keyword>
<evidence type="ECO:0000259" key="5">
    <source>
        <dbReference type="PROSITE" id="PS51078"/>
    </source>
</evidence>
<protein>
    <submittedName>
        <fullName evidence="6">IclR family transcriptional regulator</fullName>
    </submittedName>
</protein>
<dbReference type="PROSITE" id="PS51078">
    <property type="entry name" value="ICLR_ED"/>
    <property type="match status" value="1"/>
</dbReference>
<dbReference type="Pfam" id="PF09339">
    <property type="entry name" value="HTH_IclR"/>
    <property type="match status" value="1"/>
</dbReference>
<sequence>MPKSKSNLIQSVDRALQILECFSKRENELGVTQIANRLDLHKSTTFGLLSTLENRGYLKQNLENGKYRLGIKLFELGKLVEDGMDLRTSSLPYLKKLVYKYDETAHLAMRDGNQIIYIDKVEGESGIKMSSQVGKRAHVYCTGVGKAVLAFMPEKDAEEIMKNIKFHQFTCNTITDSNELKEELKKIRKRKYCIDNEEIEVGLKCVAAPIMDYNGEAVGSISISGPTSRMNHEKMNLIAKDLKEIIMKISETLGYKNV</sequence>
<dbReference type="InterPro" id="IPR005471">
    <property type="entry name" value="Tscrpt_reg_IclR_N"/>
</dbReference>
<dbReference type="PROSITE" id="PS51077">
    <property type="entry name" value="HTH_ICLR"/>
    <property type="match status" value="1"/>
</dbReference>